<sequence length="62" mass="6708">MATTLYGRRCDWGNFDKGVVSTGTGISMIKSVRTVAAIVADLAQDFITQPEKQKSDDTVLSL</sequence>
<dbReference type="EMBL" id="UGSO01000002">
    <property type="protein sequence ID" value="SUE06567.1"/>
    <property type="molecule type" value="Genomic_DNA"/>
</dbReference>
<dbReference type="Proteomes" id="UP000254640">
    <property type="component" value="Unassembled WGS sequence"/>
</dbReference>
<protein>
    <submittedName>
        <fullName evidence="1">Uncharacterized protein</fullName>
    </submittedName>
</protein>
<evidence type="ECO:0000313" key="2">
    <source>
        <dbReference type="Proteomes" id="UP000254640"/>
    </source>
</evidence>
<proteinExistence type="predicted"/>
<organism evidence="1 2">
    <name type="scientific">Enterobacter agglomerans</name>
    <name type="common">Erwinia herbicola</name>
    <name type="synonym">Pantoea agglomerans</name>
    <dbReference type="NCBI Taxonomy" id="549"/>
    <lineage>
        <taxon>Bacteria</taxon>
        <taxon>Pseudomonadati</taxon>
        <taxon>Pseudomonadota</taxon>
        <taxon>Gammaproteobacteria</taxon>
        <taxon>Enterobacterales</taxon>
        <taxon>Erwiniaceae</taxon>
        <taxon>Pantoea</taxon>
        <taxon>Pantoea agglomerans group</taxon>
    </lineage>
</organism>
<reference evidence="1 2" key="1">
    <citation type="submission" date="2018-06" db="EMBL/GenBank/DDBJ databases">
        <authorList>
            <consortium name="Pathogen Informatics"/>
            <person name="Doyle S."/>
        </authorList>
    </citation>
    <scope>NUCLEOTIDE SEQUENCE [LARGE SCALE GENOMIC DNA]</scope>
    <source>
        <strain evidence="1 2">NCTC9381</strain>
    </source>
</reference>
<gene>
    <name evidence="1" type="ORF">NCTC9381_05446</name>
</gene>
<name>A0A379LR03_ENTAG</name>
<dbReference type="AlphaFoldDB" id="A0A379LR03"/>
<accession>A0A379LR03</accession>
<keyword evidence="2" id="KW-1185">Reference proteome</keyword>
<evidence type="ECO:0000313" key="1">
    <source>
        <dbReference type="EMBL" id="SUE06567.1"/>
    </source>
</evidence>